<evidence type="ECO:0000256" key="7">
    <source>
        <dbReference type="PROSITE-ProRule" id="PRU10141"/>
    </source>
</evidence>
<comment type="caution">
    <text evidence="9">The sequence shown here is derived from an EMBL/GenBank/DDBJ whole genome shotgun (WGS) entry which is preliminary data.</text>
</comment>
<dbReference type="Proteomes" id="UP001596087">
    <property type="component" value="Unassembled WGS sequence"/>
</dbReference>
<dbReference type="InterPro" id="IPR008271">
    <property type="entry name" value="Ser/Thr_kinase_AS"/>
</dbReference>
<dbReference type="InterPro" id="IPR011009">
    <property type="entry name" value="Kinase-like_dom_sf"/>
</dbReference>
<dbReference type="GO" id="GO:0004674">
    <property type="term" value="F:protein serine/threonine kinase activity"/>
    <property type="evidence" value="ECO:0007669"/>
    <property type="project" value="UniProtKB-EC"/>
</dbReference>
<reference evidence="10" key="1">
    <citation type="journal article" date="2019" name="Int. J. Syst. Evol. Microbiol.">
        <title>The Global Catalogue of Microorganisms (GCM) 10K type strain sequencing project: providing services to taxonomists for standard genome sequencing and annotation.</title>
        <authorList>
            <consortium name="The Broad Institute Genomics Platform"/>
            <consortium name="The Broad Institute Genome Sequencing Center for Infectious Disease"/>
            <person name="Wu L."/>
            <person name="Ma J."/>
        </authorList>
    </citation>
    <scope>NUCLEOTIDE SEQUENCE [LARGE SCALE GENOMIC DNA]</scope>
    <source>
        <strain evidence="10">DFY41</strain>
    </source>
</reference>
<sequence>MDRIGPYRVVRRLGGGAMGEVLEAVDDRLQRPVALKVIAAHLAADPAFRSRFEREARALAALDSPYVVRVHATGEDDGRLWTATALVPDGDLGSWLARHGPLGVDAALEVVEQVAAGLADVHAAGLVHRDVKPGNVLLDRTGGEPRALLGDFGVAGWLAPHQTRTRAGSLGTPAYMAPELHTGGVAGVASDVYALGCVLVAALTGRPPYSGATDYAVARAHVERPVPQLRLPGPRGVAVDRVLRRSLAKRPGARHASAAELRADLLRARALPDSAVGGRGWVAAAVLAALLVGGAGTAYALTRPADPGSPTVAGEPSPTPTPVARDVAVTTLTRALAARMEPPQAACVAEAWVGRAGLQEMAAAGFFDGQWRYVDRPRSAMTPAIRAAATLAALTCADASPSPS</sequence>
<dbReference type="Gene3D" id="3.30.200.20">
    <property type="entry name" value="Phosphorylase Kinase, domain 1"/>
    <property type="match status" value="1"/>
</dbReference>
<evidence type="ECO:0000313" key="10">
    <source>
        <dbReference type="Proteomes" id="UP001596087"/>
    </source>
</evidence>
<organism evidence="9 10">
    <name type="scientific">Nocardioides taihuensis</name>
    <dbReference type="NCBI Taxonomy" id="1835606"/>
    <lineage>
        <taxon>Bacteria</taxon>
        <taxon>Bacillati</taxon>
        <taxon>Actinomycetota</taxon>
        <taxon>Actinomycetes</taxon>
        <taxon>Propionibacteriales</taxon>
        <taxon>Nocardioidaceae</taxon>
        <taxon>Nocardioides</taxon>
    </lineage>
</organism>
<evidence type="ECO:0000256" key="6">
    <source>
        <dbReference type="ARBA" id="ARBA00022840"/>
    </source>
</evidence>
<dbReference type="InterPro" id="IPR000719">
    <property type="entry name" value="Prot_kinase_dom"/>
</dbReference>
<dbReference type="PROSITE" id="PS00108">
    <property type="entry name" value="PROTEIN_KINASE_ST"/>
    <property type="match status" value="1"/>
</dbReference>
<dbReference type="PANTHER" id="PTHR43289:SF6">
    <property type="entry name" value="SERINE_THREONINE-PROTEIN KINASE NEKL-3"/>
    <property type="match status" value="1"/>
</dbReference>
<evidence type="ECO:0000256" key="2">
    <source>
        <dbReference type="ARBA" id="ARBA00022527"/>
    </source>
</evidence>
<accession>A0ABW0BGL4</accession>
<dbReference type="SUPFAM" id="SSF56112">
    <property type="entry name" value="Protein kinase-like (PK-like)"/>
    <property type="match status" value="1"/>
</dbReference>
<dbReference type="EMBL" id="JBHSKD010000007">
    <property type="protein sequence ID" value="MFC5176464.1"/>
    <property type="molecule type" value="Genomic_DNA"/>
</dbReference>
<keyword evidence="4 7" id="KW-0547">Nucleotide-binding</keyword>
<dbReference type="PROSITE" id="PS50011">
    <property type="entry name" value="PROTEIN_KINASE_DOM"/>
    <property type="match status" value="1"/>
</dbReference>
<keyword evidence="5 9" id="KW-0418">Kinase</keyword>
<evidence type="ECO:0000256" key="5">
    <source>
        <dbReference type="ARBA" id="ARBA00022777"/>
    </source>
</evidence>
<dbReference type="CDD" id="cd14014">
    <property type="entry name" value="STKc_PknB_like"/>
    <property type="match status" value="1"/>
</dbReference>
<evidence type="ECO:0000256" key="1">
    <source>
        <dbReference type="ARBA" id="ARBA00012513"/>
    </source>
</evidence>
<evidence type="ECO:0000256" key="3">
    <source>
        <dbReference type="ARBA" id="ARBA00022679"/>
    </source>
</evidence>
<feature type="domain" description="Protein kinase" evidence="8">
    <location>
        <begin position="7"/>
        <end position="266"/>
    </location>
</feature>
<dbReference type="Pfam" id="PF00069">
    <property type="entry name" value="Pkinase"/>
    <property type="match status" value="1"/>
</dbReference>
<dbReference type="PROSITE" id="PS00107">
    <property type="entry name" value="PROTEIN_KINASE_ATP"/>
    <property type="match status" value="1"/>
</dbReference>
<dbReference type="Gene3D" id="1.10.510.10">
    <property type="entry name" value="Transferase(Phosphotransferase) domain 1"/>
    <property type="match status" value="1"/>
</dbReference>
<evidence type="ECO:0000256" key="4">
    <source>
        <dbReference type="ARBA" id="ARBA00022741"/>
    </source>
</evidence>
<dbReference type="GO" id="GO:0016746">
    <property type="term" value="F:acyltransferase activity"/>
    <property type="evidence" value="ECO:0007669"/>
    <property type="project" value="UniProtKB-KW"/>
</dbReference>
<evidence type="ECO:0000259" key="8">
    <source>
        <dbReference type="PROSITE" id="PS50011"/>
    </source>
</evidence>
<dbReference type="RefSeq" id="WP_378588814.1">
    <property type="nucleotide sequence ID" value="NZ_JBHSKD010000007.1"/>
</dbReference>
<proteinExistence type="predicted"/>
<gene>
    <name evidence="9" type="ORF">ACFPGP_07260</name>
</gene>
<feature type="binding site" evidence="7">
    <location>
        <position position="36"/>
    </location>
    <ligand>
        <name>ATP</name>
        <dbReference type="ChEBI" id="CHEBI:30616"/>
    </ligand>
</feature>
<keyword evidence="10" id="KW-1185">Reference proteome</keyword>
<dbReference type="SMART" id="SM00220">
    <property type="entry name" value="S_TKc"/>
    <property type="match status" value="1"/>
</dbReference>
<evidence type="ECO:0000313" key="9">
    <source>
        <dbReference type="EMBL" id="MFC5176464.1"/>
    </source>
</evidence>
<dbReference type="PANTHER" id="PTHR43289">
    <property type="entry name" value="MITOGEN-ACTIVATED PROTEIN KINASE KINASE KINASE 20-RELATED"/>
    <property type="match status" value="1"/>
</dbReference>
<keyword evidence="9" id="KW-0012">Acyltransferase</keyword>
<keyword evidence="3 9" id="KW-0808">Transferase</keyword>
<keyword evidence="2" id="KW-0723">Serine/threonine-protein kinase</keyword>
<protein>
    <recommendedName>
        <fullName evidence="1">non-specific serine/threonine protein kinase</fullName>
        <ecNumber evidence="1">2.7.11.1</ecNumber>
    </recommendedName>
</protein>
<keyword evidence="6 7" id="KW-0067">ATP-binding</keyword>
<dbReference type="InterPro" id="IPR017441">
    <property type="entry name" value="Protein_kinase_ATP_BS"/>
</dbReference>
<dbReference type="EC" id="2.7.11.1" evidence="1"/>
<name>A0ABW0BGL4_9ACTN</name>